<reference evidence="1" key="1">
    <citation type="submission" date="2014-09" db="EMBL/GenBank/DDBJ databases">
        <authorList>
            <person name="Magalhaes I.L.F."/>
            <person name="Oliveira U."/>
            <person name="Santos F.R."/>
            <person name="Vidigal T.H.D.A."/>
            <person name="Brescovit A.D."/>
            <person name="Santos A.J."/>
        </authorList>
    </citation>
    <scope>NUCLEOTIDE SEQUENCE</scope>
    <source>
        <tissue evidence="1">Shoot tissue taken approximately 20 cm above the soil surface</tissue>
    </source>
</reference>
<proteinExistence type="predicted"/>
<dbReference type="EMBL" id="GBRH01203862">
    <property type="protein sequence ID" value="JAD94033.1"/>
    <property type="molecule type" value="Transcribed_RNA"/>
</dbReference>
<organism evidence="1">
    <name type="scientific">Arundo donax</name>
    <name type="common">Giant reed</name>
    <name type="synonym">Donax arundinaceus</name>
    <dbReference type="NCBI Taxonomy" id="35708"/>
    <lineage>
        <taxon>Eukaryota</taxon>
        <taxon>Viridiplantae</taxon>
        <taxon>Streptophyta</taxon>
        <taxon>Embryophyta</taxon>
        <taxon>Tracheophyta</taxon>
        <taxon>Spermatophyta</taxon>
        <taxon>Magnoliopsida</taxon>
        <taxon>Liliopsida</taxon>
        <taxon>Poales</taxon>
        <taxon>Poaceae</taxon>
        <taxon>PACMAD clade</taxon>
        <taxon>Arundinoideae</taxon>
        <taxon>Arundineae</taxon>
        <taxon>Arundo</taxon>
    </lineage>
</organism>
<protein>
    <submittedName>
        <fullName evidence="1">Uncharacterized protein</fullName>
    </submittedName>
</protein>
<accession>A0A0A9E4U3</accession>
<dbReference type="AlphaFoldDB" id="A0A0A9E4U3"/>
<name>A0A0A9E4U3_ARUDO</name>
<evidence type="ECO:0000313" key="1">
    <source>
        <dbReference type="EMBL" id="JAD94033.1"/>
    </source>
</evidence>
<sequence>MKESSLVSIGPLIAPFFFGFHFLENRLPRSPSSFSLLERSWSMSTAIMCVRWICCPCWWTVTRILDAVSLISSAILTQPCARRVDSSALYAA</sequence>
<reference evidence="1" key="2">
    <citation type="journal article" date="2015" name="Data Brief">
        <title>Shoot transcriptome of the giant reed, Arundo donax.</title>
        <authorList>
            <person name="Barrero R.A."/>
            <person name="Guerrero F.D."/>
            <person name="Moolhuijzen P."/>
            <person name="Goolsby J.A."/>
            <person name="Tidwell J."/>
            <person name="Bellgard S.E."/>
            <person name="Bellgard M.I."/>
        </authorList>
    </citation>
    <scope>NUCLEOTIDE SEQUENCE</scope>
    <source>
        <tissue evidence="1">Shoot tissue taken approximately 20 cm above the soil surface</tissue>
    </source>
</reference>